<organism evidence="2 3">
    <name type="scientific">Priapulus caudatus</name>
    <name type="common">Priapulid worm</name>
    <dbReference type="NCBI Taxonomy" id="37621"/>
    <lineage>
        <taxon>Eukaryota</taxon>
        <taxon>Metazoa</taxon>
        <taxon>Ecdysozoa</taxon>
        <taxon>Scalidophora</taxon>
        <taxon>Priapulida</taxon>
        <taxon>Priapulimorpha</taxon>
        <taxon>Priapulimorphida</taxon>
        <taxon>Priapulidae</taxon>
        <taxon>Priapulus</taxon>
    </lineage>
</organism>
<dbReference type="PANTHER" id="PTHR22742:SF2">
    <property type="entry name" value="EXPANSION, ISOFORM A-RELATED"/>
    <property type="match status" value="1"/>
</dbReference>
<proteinExistence type="predicted"/>
<dbReference type="Gene3D" id="2.60.200.10">
    <property type="match status" value="1"/>
</dbReference>
<dbReference type="PANTHER" id="PTHR22742">
    <property type="entry name" value="EXPANSION, ISOFORM A-RELATED"/>
    <property type="match status" value="1"/>
</dbReference>
<dbReference type="Pfam" id="PF03166">
    <property type="entry name" value="MH2"/>
    <property type="match status" value="1"/>
</dbReference>
<evidence type="ECO:0000259" key="1">
    <source>
        <dbReference type="PROSITE" id="PS51076"/>
    </source>
</evidence>
<dbReference type="SMART" id="SM00524">
    <property type="entry name" value="DWB"/>
    <property type="match status" value="1"/>
</dbReference>
<sequence>HHLREVYLRYESIESDVWCKIIAMQRHQRLAKAYIRSPTVTVDASEDGFTENTIGLGGFGRRGARGDKEVKHIMQRVSQGVTLRTDPDGNIYCRRLTDADVIVKRHSPADGFYAEEESSDAVAFDEEVKIFSMASYKRLVAETLTEATYLSRCRFLQLRCFVGLAFVTESSDWLTTPCWICLINIAALDYLHSCIQQLRARRHGNADAR</sequence>
<dbReference type="InterPro" id="IPR001132">
    <property type="entry name" value="SMAD_dom_Dwarfin-type"/>
</dbReference>
<dbReference type="InterPro" id="IPR008984">
    <property type="entry name" value="SMAD_FHA_dom_sf"/>
</dbReference>
<evidence type="ECO:0000313" key="3">
    <source>
        <dbReference type="RefSeq" id="XP_014679294.1"/>
    </source>
</evidence>
<dbReference type="InterPro" id="IPR017855">
    <property type="entry name" value="SMAD-like_dom_sf"/>
</dbReference>
<dbReference type="RefSeq" id="XP_014679294.1">
    <property type="nucleotide sequence ID" value="XM_014823808.1"/>
</dbReference>
<feature type="non-terminal residue" evidence="3">
    <location>
        <position position="1"/>
    </location>
</feature>
<dbReference type="Proteomes" id="UP000695022">
    <property type="component" value="Unplaced"/>
</dbReference>
<protein>
    <submittedName>
        <fullName evidence="3">Uncharacterized protein LOC106819154</fullName>
    </submittedName>
</protein>
<feature type="domain" description="MH2" evidence="1">
    <location>
        <begin position="18"/>
        <end position="209"/>
    </location>
</feature>
<reference evidence="3" key="1">
    <citation type="submission" date="2025-08" db="UniProtKB">
        <authorList>
            <consortium name="RefSeq"/>
        </authorList>
    </citation>
    <scope>IDENTIFICATION</scope>
</reference>
<dbReference type="GeneID" id="106819154"/>
<gene>
    <name evidence="3" type="primary">LOC106819154</name>
</gene>
<accession>A0ABM1F4C3</accession>
<evidence type="ECO:0000313" key="2">
    <source>
        <dbReference type="Proteomes" id="UP000695022"/>
    </source>
</evidence>
<dbReference type="SUPFAM" id="SSF49879">
    <property type="entry name" value="SMAD/FHA domain"/>
    <property type="match status" value="1"/>
</dbReference>
<dbReference type="PROSITE" id="PS51076">
    <property type="entry name" value="MH2"/>
    <property type="match status" value="1"/>
</dbReference>
<name>A0ABM1F4C3_PRICU</name>
<keyword evidence="2" id="KW-1185">Reference proteome</keyword>